<name>A0A917QEN8_9ACTN</name>
<evidence type="ECO:0000313" key="3">
    <source>
        <dbReference type="EMBL" id="GGK47012.1"/>
    </source>
</evidence>
<dbReference type="InterPro" id="IPR002035">
    <property type="entry name" value="VWF_A"/>
</dbReference>
<reference evidence="3" key="2">
    <citation type="submission" date="2020-09" db="EMBL/GenBank/DDBJ databases">
        <authorList>
            <person name="Sun Q."/>
            <person name="Ohkuma M."/>
        </authorList>
    </citation>
    <scope>NUCLEOTIDE SEQUENCE</scope>
    <source>
        <strain evidence="3">JCM 3035</strain>
    </source>
</reference>
<organism evidence="3 4">
    <name type="scientific">Streptomyces flaveus</name>
    <dbReference type="NCBI Taxonomy" id="66370"/>
    <lineage>
        <taxon>Bacteria</taxon>
        <taxon>Bacillati</taxon>
        <taxon>Actinomycetota</taxon>
        <taxon>Actinomycetes</taxon>
        <taxon>Kitasatosporales</taxon>
        <taxon>Streptomycetaceae</taxon>
        <taxon>Streptomyces</taxon>
        <taxon>Streptomyces aurantiacus group</taxon>
    </lineage>
</organism>
<dbReference type="CDD" id="cd01465">
    <property type="entry name" value="vWA_subgroup"/>
    <property type="match status" value="1"/>
</dbReference>
<dbReference type="Pfam" id="PF12034">
    <property type="entry name" value="YfbK_C"/>
    <property type="match status" value="1"/>
</dbReference>
<protein>
    <recommendedName>
        <fullName evidence="2">VWFA domain-containing protein</fullName>
    </recommendedName>
</protein>
<dbReference type="InterPro" id="IPR036465">
    <property type="entry name" value="vWFA_dom_sf"/>
</dbReference>
<dbReference type="PROSITE" id="PS50234">
    <property type="entry name" value="VWFA"/>
    <property type="match status" value="1"/>
</dbReference>
<evidence type="ECO:0000313" key="4">
    <source>
        <dbReference type="Proteomes" id="UP000637788"/>
    </source>
</evidence>
<feature type="domain" description="VWFA" evidence="2">
    <location>
        <begin position="233"/>
        <end position="412"/>
    </location>
</feature>
<dbReference type="Proteomes" id="UP000637788">
    <property type="component" value="Unassembled WGS sequence"/>
</dbReference>
<proteinExistence type="predicted"/>
<dbReference type="Pfam" id="PF12450">
    <property type="entry name" value="vWF_A"/>
    <property type="match status" value="1"/>
</dbReference>
<dbReference type="AlphaFoldDB" id="A0A917QEN8"/>
<gene>
    <name evidence="3" type="ORF">GCM10010094_03770</name>
</gene>
<dbReference type="InterPro" id="IPR021908">
    <property type="entry name" value="YfbK_C"/>
</dbReference>
<dbReference type="Gene3D" id="3.40.50.410">
    <property type="entry name" value="von Willebrand factor, type A domain"/>
    <property type="match status" value="1"/>
</dbReference>
<feature type="region of interest" description="Disordered" evidence="1">
    <location>
        <begin position="545"/>
        <end position="568"/>
    </location>
</feature>
<evidence type="ECO:0000256" key="1">
    <source>
        <dbReference type="SAM" id="MobiDB-lite"/>
    </source>
</evidence>
<dbReference type="PANTHER" id="PTHR10579:SF43">
    <property type="entry name" value="ZINC FINGER (C3HC4-TYPE RING FINGER) FAMILY PROTEIN"/>
    <property type="match status" value="1"/>
</dbReference>
<evidence type="ECO:0000259" key="2">
    <source>
        <dbReference type="PROSITE" id="PS50234"/>
    </source>
</evidence>
<sequence length="587" mass="62655">MDTPRSPEDLPPVSTGARRARFEIDPQRPVPHTSALSGVTVTDVDVNSEGAHMGEYRTTHRTRRPRGALAALMTAGCLLLAACGSGADESSADGSNSAHDTERFPAPAPVQPTGPAGTDEGSTPGEQKGEIRESTPPPADYLSTFALDVDTASYGYARRTLADGRRPDPATIRPEEFINSFRQNYERPDGDGFSVTVDGARTDAGGEGDDWRLVRVGLATRPSEDSGERPPAALTFVIDVSGSMAEPGRLDLAQKSLGVMTDELRDDDSVAIVAFSDEAETVLPMTRLGDNRDRVHDAIDTLEPTLSTNLGAGVDTGYATAVEGRREGATNRVVLLSDALANTGETDADAILDRIADARREHGITLFGVGVGSDYGDDLMEQLADKGDGHTTYVSNEEDARTVFVDQLPRNIDLTARDAKAQVAFDPQTVEQFRLIGYDNREVADEDFRNDSVDGGEIGPGHTVTALYAVRTKPGASGHLATATVRWLDPDTRTPHEESAQLESEALNQPLWSRDNARNGLQVTAIAAYFADALRSGDSRWSRLPGAPSLPELSDRADELADTTESEEVRQLAETIEQAGSGVGVGG</sequence>
<accession>A0A917QEN8</accession>
<dbReference type="Pfam" id="PF00092">
    <property type="entry name" value="VWA"/>
    <property type="match status" value="1"/>
</dbReference>
<dbReference type="SUPFAM" id="SSF53300">
    <property type="entry name" value="vWA-like"/>
    <property type="match status" value="1"/>
</dbReference>
<feature type="compositionally biased region" description="Low complexity" evidence="1">
    <location>
        <begin position="86"/>
        <end position="98"/>
    </location>
</feature>
<dbReference type="SMART" id="SM00327">
    <property type="entry name" value="VWA"/>
    <property type="match status" value="1"/>
</dbReference>
<comment type="caution">
    <text evidence="3">The sequence shown here is derived from an EMBL/GenBank/DDBJ whole genome shotgun (WGS) entry which is preliminary data.</text>
</comment>
<dbReference type="PANTHER" id="PTHR10579">
    <property type="entry name" value="CALCIUM-ACTIVATED CHLORIDE CHANNEL REGULATOR"/>
    <property type="match status" value="1"/>
</dbReference>
<dbReference type="InterPro" id="IPR051266">
    <property type="entry name" value="CLCR"/>
</dbReference>
<feature type="region of interest" description="Disordered" evidence="1">
    <location>
        <begin position="86"/>
        <end position="142"/>
    </location>
</feature>
<feature type="region of interest" description="Disordered" evidence="1">
    <location>
        <begin position="1"/>
        <end position="34"/>
    </location>
</feature>
<dbReference type="InterPro" id="IPR022156">
    <property type="entry name" value="Uncharacterised_YfbK_N"/>
</dbReference>
<dbReference type="EMBL" id="BMPQ01000001">
    <property type="protein sequence ID" value="GGK47012.1"/>
    <property type="molecule type" value="Genomic_DNA"/>
</dbReference>
<reference evidence="3" key="1">
    <citation type="journal article" date="2014" name="Int. J. Syst. Evol. Microbiol.">
        <title>Complete genome sequence of Corynebacterium casei LMG S-19264T (=DSM 44701T), isolated from a smear-ripened cheese.</title>
        <authorList>
            <consortium name="US DOE Joint Genome Institute (JGI-PGF)"/>
            <person name="Walter F."/>
            <person name="Albersmeier A."/>
            <person name="Kalinowski J."/>
            <person name="Ruckert C."/>
        </authorList>
    </citation>
    <scope>NUCLEOTIDE SEQUENCE</scope>
    <source>
        <strain evidence="3">JCM 3035</strain>
    </source>
</reference>
<keyword evidence="4" id="KW-1185">Reference proteome</keyword>